<feature type="domain" description="Thioredoxin" evidence="3">
    <location>
        <begin position="1"/>
        <end position="109"/>
    </location>
</feature>
<evidence type="ECO:0000259" key="4">
    <source>
        <dbReference type="PROSITE" id="PS51532"/>
    </source>
</evidence>
<accession>A0ABP0ED46</accession>
<dbReference type="InterPro" id="IPR017937">
    <property type="entry name" value="Thioredoxin_CS"/>
</dbReference>
<evidence type="ECO:0000313" key="5">
    <source>
        <dbReference type="EMBL" id="CAK7908414.1"/>
    </source>
</evidence>
<dbReference type="PROSITE" id="PS51532">
    <property type="entry name" value="PITH"/>
    <property type="match status" value="1"/>
</dbReference>
<dbReference type="Pfam" id="PF06201">
    <property type="entry name" value="PITH"/>
    <property type="match status" value="1"/>
</dbReference>
<dbReference type="SUPFAM" id="SSF49785">
    <property type="entry name" value="Galactose-binding domain-like"/>
    <property type="match status" value="1"/>
</dbReference>
<dbReference type="EMBL" id="OZ004257">
    <property type="protein sequence ID" value="CAK7908414.1"/>
    <property type="molecule type" value="Genomic_DNA"/>
</dbReference>
<dbReference type="Pfam" id="PF00085">
    <property type="entry name" value="Thioredoxin"/>
    <property type="match status" value="1"/>
</dbReference>
<feature type="region of interest" description="Disordered" evidence="2">
    <location>
        <begin position="112"/>
        <end position="131"/>
    </location>
</feature>
<evidence type="ECO:0008006" key="7">
    <source>
        <dbReference type="Google" id="ProtNLM"/>
    </source>
</evidence>
<dbReference type="InterPro" id="IPR010400">
    <property type="entry name" value="PITH_dom"/>
</dbReference>
<evidence type="ECO:0000256" key="1">
    <source>
        <dbReference type="ARBA" id="ARBA00023157"/>
    </source>
</evidence>
<proteinExistence type="predicted"/>
<keyword evidence="1" id="KW-1015">Disulfide bond</keyword>
<feature type="compositionally biased region" description="Polar residues" evidence="2">
    <location>
        <begin position="122"/>
        <end position="131"/>
    </location>
</feature>
<dbReference type="CDD" id="cd02947">
    <property type="entry name" value="TRX_family"/>
    <property type="match status" value="1"/>
</dbReference>
<name>A0ABP0ED46_9ASCO</name>
<dbReference type="InterPro" id="IPR036249">
    <property type="entry name" value="Thioredoxin-like_sf"/>
</dbReference>
<keyword evidence="6" id="KW-1185">Reference proteome</keyword>
<evidence type="ECO:0000259" key="3">
    <source>
        <dbReference type="PROSITE" id="PS51352"/>
    </source>
</evidence>
<organism evidence="5 6">
    <name type="scientific">[Candida] anglica</name>
    <dbReference type="NCBI Taxonomy" id="148631"/>
    <lineage>
        <taxon>Eukaryota</taxon>
        <taxon>Fungi</taxon>
        <taxon>Dikarya</taxon>
        <taxon>Ascomycota</taxon>
        <taxon>Saccharomycotina</taxon>
        <taxon>Pichiomycetes</taxon>
        <taxon>Debaryomycetaceae</taxon>
        <taxon>Kurtzmaniella</taxon>
    </lineage>
</organism>
<dbReference type="PROSITE" id="PS51352">
    <property type="entry name" value="THIOREDOXIN_2"/>
    <property type="match status" value="1"/>
</dbReference>
<dbReference type="Gene3D" id="3.40.30.10">
    <property type="entry name" value="Glutaredoxin"/>
    <property type="match status" value="1"/>
</dbReference>
<reference evidence="5 6" key="1">
    <citation type="submission" date="2024-01" db="EMBL/GenBank/DDBJ databases">
        <authorList>
            <consortium name="Genoscope - CEA"/>
            <person name="William W."/>
        </authorList>
    </citation>
    <scope>NUCLEOTIDE SEQUENCE [LARGE SCALE GENOMIC DNA]</scope>
    <source>
        <strain evidence="5 6">29B2s-10</strain>
    </source>
</reference>
<gene>
    <name evidence="5" type="ORF">CAAN4_E10154</name>
</gene>
<dbReference type="SUPFAM" id="SSF52833">
    <property type="entry name" value="Thioredoxin-like"/>
    <property type="match status" value="1"/>
</dbReference>
<sequence>MSIKFVTSAADLDAYLEGNRFVMVNFTASWCGPCQAVKPILDQLYIDPDQKYIGVEMVRVDLDTQRELSARYEITSVPTFLFFREKQVVERIKGANVPELIKQLDAFATQARETDAPPRSGNGRSVNPTTTTNPLVKEIAEYIPKGYEVLNGSIHFGEFESLNVHSLYNKEIKEVFKLDSEFSESSVYSDADSQLLFYVPLMNISKVYSFLIKISNTHTEEGSTLDSDDLKDESQRPNLVKVWLNQQSILSFDDATEDSNAPHIENIDVTALKNDWYEIKVKFVRFQNVQSLNIFIDGDDEDYHTIVDKIVIIGVNGESKEQGKIQKDED</sequence>
<dbReference type="Gene3D" id="2.60.120.470">
    <property type="entry name" value="PITH domain"/>
    <property type="match status" value="1"/>
</dbReference>
<evidence type="ECO:0000313" key="6">
    <source>
        <dbReference type="Proteomes" id="UP001497600"/>
    </source>
</evidence>
<dbReference type="PRINTS" id="PR00421">
    <property type="entry name" value="THIOREDOXIN"/>
</dbReference>
<protein>
    <recommendedName>
        <fullName evidence="7">Thioredoxin</fullName>
    </recommendedName>
</protein>
<dbReference type="Proteomes" id="UP001497600">
    <property type="component" value="Chromosome E"/>
</dbReference>
<feature type="domain" description="PITH" evidence="4">
    <location>
        <begin position="139"/>
        <end position="330"/>
    </location>
</feature>
<dbReference type="InterPro" id="IPR037047">
    <property type="entry name" value="PITH_dom_sf"/>
</dbReference>
<dbReference type="PANTHER" id="PTHR46115">
    <property type="entry name" value="THIOREDOXIN-LIKE PROTEIN 1"/>
    <property type="match status" value="1"/>
</dbReference>
<dbReference type="InterPro" id="IPR008979">
    <property type="entry name" value="Galactose-bd-like_sf"/>
</dbReference>
<dbReference type="InterPro" id="IPR013766">
    <property type="entry name" value="Thioredoxin_domain"/>
</dbReference>
<dbReference type="PROSITE" id="PS00194">
    <property type="entry name" value="THIOREDOXIN_1"/>
    <property type="match status" value="1"/>
</dbReference>
<evidence type="ECO:0000256" key="2">
    <source>
        <dbReference type="SAM" id="MobiDB-lite"/>
    </source>
</evidence>